<organism evidence="3 4">
    <name type="scientific">Brachionus plicatilis</name>
    <name type="common">Marine rotifer</name>
    <name type="synonym">Brachionus muelleri</name>
    <dbReference type="NCBI Taxonomy" id="10195"/>
    <lineage>
        <taxon>Eukaryota</taxon>
        <taxon>Metazoa</taxon>
        <taxon>Spiralia</taxon>
        <taxon>Gnathifera</taxon>
        <taxon>Rotifera</taxon>
        <taxon>Eurotatoria</taxon>
        <taxon>Monogononta</taxon>
        <taxon>Pseudotrocha</taxon>
        <taxon>Ploima</taxon>
        <taxon>Brachionidae</taxon>
        <taxon>Brachionus</taxon>
    </lineage>
</organism>
<gene>
    <name evidence="3" type="ORF">BpHYR1_041415</name>
</gene>
<evidence type="ECO:0000256" key="1">
    <source>
        <dbReference type="SAM" id="Coils"/>
    </source>
</evidence>
<feature type="region of interest" description="Disordered" evidence="2">
    <location>
        <begin position="1"/>
        <end position="66"/>
    </location>
</feature>
<sequence>MNIQNLEMNIDKKEGADQNNRNSKEFYETNKTRDDCNLSTELDEEEVFRSEKEDAEISDSVMEDSEISCSELDLEENISSENEDGEISDSLEEDGEILCPKLDEEVSSLVKDDCDISSTVKNDVQLEEQISINQHTSFLNSHYVFEVENMLNAMNKQFALEKKELKIKINDLQEEIKILPERNTQKHVLFRNVSEDYEKVVKEQELSEQETSNIKRELEKSMIRFKNLEDDHEDLKKTYEDIQKDNSLLQSTIKNNSSLIAELKNSLSKESEQFNQFQIKKENLSICNENEQEMSDLSERLNEAIKSNEELKDAYEIKIKKTAEEFESILKENNEKLKAKDERLKELEQKIKQNESMTSNLESDQKAIFEKLRTSKDQGIITFRSNIEYGNLV</sequence>
<evidence type="ECO:0000313" key="3">
    <source>
        <dbReference type="EMBL" id="RNA02439.1"/>
    </source>
</evidence>
<feature type="compositionally biased region" description="Basic and acidic residues" evidence="2">
    <location>
        <begin position="9"/>
        <end position="36"/>
    </location>
</feature>
<accession>A0A3M7PU10</accession>
<feature type="coiled-coil region" evidence="1">
    <location>
        <begin position="155"/>
        <end position="182"/>
    </location>
</feature>
<comment type="caution">
    <text evidence="3">The sequence shown here is derived from an EMBL/GenBank/DDBJ whole genome shotgun (WGS) entry which is preliminary data.</text>
</comment>
<dbReference type="EMBL" id="REGN01008886">
    <property type="protein sequence ID" value="RNA02439.1"/>
    <property type="molecule type" value="Genomic_DNA"/>
</dbReference>
<proteinExistence type="predicted"/>
<reference evidence="3 4" key="1">
    <citation type="journal article" date="2018" name="Sci. Rep.">
        <title>Genomic signatures of local adaptation to the degree of environmental predictability in rotifers.</title>
        <authorList>
            <person name="Franch-Gras L."/>
            <person name="Hahn C."/>
            <person name="Garcia-Roger E.M."/>
            <person name="Carmona M.J."/>
            <person name="Serra M."/>
            <person name="Gomez A."/>
        </authorList>
    </citation>
    <scope>NUCLEOTIDE SEQUENCE [LARGE SCALE GENOMIC DNA]</scope>
    <source>
        <strain evidence="3">HYR1</strain>
    </source>
</reference>
<keyword evidence="4" id="KW-1185">Reference proteome</keyword>
<name>A0A3M7PU10_BRAPC</name>
<evidence type="ECO:0000313" key="4">
    <source>
        <dbReference type="Proteomes" id="UP000276133"/>
    </source>
</evidence>
<dbReference type="AlphaFoldDB" id="A0A3M7PU10"/>
<protein>
    <submittedName>
        <fullName evidence="3">Uncharacterized protein</fullName>
    </submittedName>
</protein>
<feature type="coiled-coil region" evidence="1">
    <location>
        <begin position="218"/>
        <end position="364"/>
    </location>
</feature>
<keyword evidence="1" id="KW-0175">Coiled coil</keyword>
<dbReference type="Proteomes" id="UP000276133">
    <property type="component" value="Unassembled WGS sequence"/>
</dbReference>
<feature type="compositionally biased region" description="Acidic residues" evidence="2">
    <location>
        <begin position="53"/>
        <end position="66"/>
    </location>
</feature>
<evidence type="ECO:0000256" key="2">
    <source>
        <dbReference type="SAM" id="MobiDB-lite"/>
    </source>
</evidence>